<feature type="domain" description="Reverse transcriptase" evidence="1">
    <location>
        <begin position="191"/>
        <end position="425"/>
    </location>
</feature>
<gene>
    <name evidence="2" type="ORF">Slati_2213100</name>
</gene>
<name>A0AAW2WS74_9LAMI</name>
<dbReference type="PANTHER" id="PTHR33116">
    <property type="entry name" value="REVERSE TRANSCRIPTASE ZINC-BINDING DOMAIN-CONTAINING PROTEIN-RELATED-RELATED"/>
    <property type="match status" value="1"/>
</dbReference>
<evidence type="ECO:0000313" key="2">
    <source>
        <dbReference type="EMBL" id="KAL0444904.1"/>
    </source>
</evidence>
<dbReference type="InterPro" id="IPR000477">
    <property type="entry name" value="RT_dom"/>
</dbReference>
<dbReference type="PANTHER" id="PTHR33116:SF76">
    <property type="entry name" value="DUF4283 DOMAIN-CONTAINING PROTEIN"/>
    <property type="match status" value="1"/>
</dbReference>
<dbReference type="GO" id="GO:0003964">
    <property type="term" value="F:RNA-directed DNA polymerase activity"/>
    <property type="evidence" value="ECO:0007669"/>
    <property type="project" value="UniProtKB-KW"/>
</dbReference>
<protein>
    <submittedName>
        <fullName evidence="2">LINE-1 reverse transcriptase</fullName>
    </submittedName>
</protein>
<accession>A0AAW2WS74</accession>
<proteinExistence type="predicted"/>
<dbReference type="PROSITE" id="PS50878">
    <property type="entry name" value="RT_POL"/>
    <property type="match status" value="1"/>
</dbReference>
<reference evidence="2" key="2">
    <citation type="journal article" date="2024" name="Plant">
        <title>Genomic evolution and insights into agronomic trait innovations of Sesamum species.</title>
        <authorList>
            <person name="Miao H."/>
            <person name="Wang L."/>
            <person name="Qu L."/>
            <person name="Liu H."/>
            <person name="Sun Y."/>
            <person name="Le M."/>
            <person name="Wang Q."/>
            <person name="Wei S."/>
            <person name="Zheng Y."/>
            <person name="Lin W."/>
            <person name="Duan Y."/>
            <person name="Cao H."/>
            <person name="Xiong S."/>
            <person name="Wang X."/>
            <person name="Wei L."/>
            <person name="Li C."/>
            <person name="Ma Q."/>
            <person name="Ju M."/>
            <person name="Zhao R."/>
            <person name="Li G."/>
            <person name="Mu C."/>
            <person name="Tian Q."/>
            <person name="Mei H."/>
            <person name="Zhang T."/>
            <person name="Gao T."/>
            <person name="Zhang H."/>
        </authorList>
    </citation>
    <scope>NUCLEOTIDE SEQUENCE</scope>
    <source>
        <strain evidence="2">KEN1</strain>
    </source>
</reference>
<dbReference type="EMBL" id="JACGWN010000007">
    <property type="protein sequence ID" value="KAL0444904.1"/>
    <property type="molecule type" value="Genomic_DNA"/>
</dbReference>
<reference evidence="2" key="1">
    <citation type="submission" date="2020-06" db="EMBL/GenBank/DDBJ databases">
        <authorList>
            <person name="Li T."/>
            <person name="Hu X."/>
            <person name="Zhang T."/>
            <person name="Song X."/>
            <person name="Zhang H."/>
            <person name="Dai N."/>
            <person name="Sheng W."/>
            <person name="Hou X."/>
            <person name="Wei L."/>
        </authorList>
    </citation>
    <scope>NUCLEOTIDE SEQUENCE</scope>
    <source>
        <strain evidence="2">KEN1</strain>
        <tissue evidence="2">Leaf</tissue>
    </source>
</reference>
<dbReference type="Pfam" id="PF00078">
    <property type="entry name" value="RVT_1"/>
    <property type="match status" value="1"/>
</dbReference>
<keyword evidence="2" id="KW-0695">RNA-directed DNA polymerase</keyword>
<comment type="caution">
    <text evidence="2">The sequence shown here is derived from an EMBL/GenBank/DDBJ whole genome shotgun (WGS) entry which is preliminary data.</text>
</comment>
<dbReference type="AlphaFoldDB" id="A0AAW2WS74"/>
<evidence type="ECO:0000259" key="1">
    <source>
        <dbReference type="PROSITE" id="PS50878"/>
    </source>
</evidence>
<dbReference type="InterPro" id="IPR043502">
    <property type="entry name" value="DNA/RNA_pol_sf"/>
</dbReference>
<dbReference type="SUPFAM" id="SSF56672">
    <property type="entry name" value="DNA/RNA polymerases"/>
    <property type="match status" value="1"/>
</dbReference>
<sequence>MLARGSGLLGITVVGMPGACGSGWIESWSMIGGWSDGRTRIMKLRALKPVFRAQRQKWGDLSNNVKLAAGFLEAAQRLLEQLMLHQRAKIAWMKGGDQCSRIFFRKVAKRRSSKWVFQITDSDGQTLTSQPAVTNEFITFYQTLLGGSRRDCLIDLRYLRSWARHILSEEETHSLLLPVTADEIKQAVFDIDKTKAPGPDGYSSGFFKAAWPIVGREVNNPMVVAEFRPISCCNVLYKELFYGYNQQHLPPRCALKVDLRKAYDTIEWDFLRAVVILLGFPKKFIVWIVECVTTPSFWVCLNGSPHGYFRGARGLRQGDPMSPYLFVLVMEVLTLLLHQIIDQDGGFSYHWKCEEMQLCQLGFADDLLLFSKANTSSVHIFKHALAVFADLSGLRLIFTRAISFYLVRRAHYGIPYWPFWISRRVISSAVFGLTSPSIPTIYCGLPADSPEKSMAVFEVYWAMAFILPNHVIKEIEQRLRKFLWKGNTDVGGLMSRHLWRVIPADRSSIWVDWIFHYRLRDRSVWTVSDRTGSWGWQKLVPLFFSSPWDHNTRLYLILLYFAWLLWRETGTGHLSLTWRVLGSLIPFPLSMRAGLHYFWERLRFLGSVLFYGWLFLDDCPPWINPGCNTWALLVRYARMLFPKLMSTCSLHAPLRLIVCTRYEARFPFTGLTLLGQWSFSGPRLDGGESTSRFIIYGKNGIDVSSNTLRDCLLILLGLLFLRIGI</sequence>
<organism evidence="2">
    <name type="scientific">Sesamum latifolium</name>
    <dbReference type="NCBI Taxonomy" id="2727402"/>
    <lineage>
        <taxon>Eukaryota</taxon>
        <taxon>Viridiplantae</taxon>
        <taxon>Streptophyta</taxon>
        <taxon>Embryophyta</taxon>
        <taxon>Tracheophyta</taxon>
        <taxon>Spermatophyta</taxon>
        <taxon>Magnoliopsida</taxon>
        <taxon>eudicotyledons</taxon>
        <taxon>Gunneridae</taxon>
        <taxon>Pentapetalae</taxon>
        <taxon>asterids</taxon>
        <taxon>lamiids</taxon>
        <taxon>Lamiales</taxon>
        <taxon>Pedaliaceae</taxon>
        <taxon>Sesamum</taxon>
    </lineage>
</organism>
<keyword evidence="2" id="KW-0808">Transferase</keyword>
<keyword evidence="2" id="KW-0548">Nucleotidyltransferase</keyword>